<dbReference type="Proteomes" id="UP000823862">
    <property type="component" value="Unassembled WGS sequence"/>
</dbReference>
<evidence type="ECO:0000259" key="2">
    <source>
        <dbReference type="PROSITE" id="PS50967"/>
    </source>
</evidence>
<evidence type="ECO:0000313" key="3">
    <source>
        <dbReference type="EMBL" id="HJA85935.1"/>
    </source>
</evidence>
<reference evidence="3" key="1">
    <citation type="journal article" date="2021" name="PeerJ">
        <title>Extensive microbial diversity within the chicken gut microbiome revealed by metagenomics and culture.</title>
        <authorList>
            <person name="Gilroy R."/>
            <person name="Ravi A."/>
            <person name="Getino M."/>
            <person name="Pursley I."/>
            <person name="Horton D.L."/>
            <person name="Alikhan N.F."/>
            <person name="Baker D."/>
            <person name="Gharbi K."/>
            <person name="Hall N."/>
            <person name="Watson M."/>
            <person name="Adriaenssens E.M."/>
            <person name="Foster-Nyarko E."/>
            <person name="Jarju S."/>
            <person name="Secka A."/>
            <person name="Antonio M."/>
            <person name="Oren A."/>
            <person name="Chaudhuri R.R."/>
            <person name="La Ragione R."/>
            <person name="Hildebrand F."/>
            <person name="Pallen M.J."/>
        </authorList>
    </citation>
    <scope>NUCLEOTIDE SEQUENCE</scope>
    <source>
        <strain evidence="3">ChiHjej12B11-9795</strain>
    </source>
</reference>
<reference evidence="3" key="2">
    <citation type="submission" date="2021-04" db="EMBL/GenBank/DDBJ databases">
        <authorList>
            <person name="Gilroy R."/>
        </authorList>
    </citation>
    <scope>NUCLEOTIDE SEQUENCE</scope>
    <source>
        <strain evidence="3">ChiHjej12B11-9795</strain>
    </source>
</reference>
<dbReference type="InterPro" id="IPR051055">
    <property type="entry name" value="PIF1_helicase"/>
</dbReference>
<sequence length="736" mass="84181">MEKNPELELAWNFIENTGTHLFLTGKAGTGKTTFLHKLKSESPKRMVVLAPTGIAAMNAGGITLHSFFQLPFAPYVPESSFQADGDIVYRYRFSKEKIRILRSIDLLVIDEISMVRADVLDAVDSVLRRYRNSRLPFGGVQLLMIGDLQQLAPVVKEDEWKILSRYYKTPYFFSSQALQDTEYFTIELTTVYRQKDDRFLEMLNSIRENRCDASVLALLNSRYLPGFNPPEEEGYIRLVTHNYQAQRVNDSELEKLPGRSFVFEAKIEGKFPEYLYPTEKVLELKQGAQVMFVKNDVSGEHRYVNGTIGEVTAVASGHVEVRCLQTGTVLTVQPEDWTNARYALDEETKEITEEVEGTFRQYPLKLAWAITIHKSQGLTFDKAIVDVGASFAHGQTYVALSRCRTLEGLVLSSPVSAKAIINDQAVASFTEEAREKRPGDRFFVLQQEYFKELLTEVFGFQPLLRAFRHYIRLLDEHLYRLYPKLLEACKVELLRLEQRVERVAEKFSVQYMRLVNDSSDYEHDAVLQSRIHAAAKYFGDEIRSLYAVAVRNPLDTDNKQLKKQLTAAYEELRDRYRLKEDILAFVRDSGFSVSAYLKQKSLLTLEDVGTPIRAREDARRMGLPDVGEDEPEKSRKNAAKKTKEKAEVSSDILHPELFEQLRAWRSAEAAQLNVPAYVVLAQKAIIGISNLLPVDKTMLLRIPYVGKKSVEKYGDEILNIVHRYREEQGLEDSALL</sequence>
<dbReference type="InterPro" id="IPR027417">
    <property type="entry name" value="P-loop_NTPase"/>
</dbReference>
<dbReference type="Pfam" id="PF05970">
    <property type="entry name" value="PIF1"/>
    <property type="match status" value="1"/>
</dbReference>
<dbReference type="Pfam" id="PF00570">
    <property type="entry name" value="HRDC"/>
    <property type="match status" value="1"/>
</dbReference>
<name>A0A9D2HVW9_9BACE</name>
<dbReference type="FunFam" id="3.40.50.300:FF:001498">
    <property type="entry name" value="ATP-dependent DNA helicase"/>
    <property type="match status" value="1"/>
</dbReference>
<dbReference type="Gene3D" id="3.40.50.300">
    <property type="entry name" value="P-loop containing nucleotide triphosphate hydrolases"/>
    <property type="match status" value="2"/>
</dbReference>
<dbReference type="SMART" id="SM00341">
    <property type="entry name" value="HRDC"/>
    <property type="match status" value="1"/>
</dbReference>
<protein>
    <submittedName>
        <fullName evidence="3">AAA family ATPase</fullName>
    </submittedName>
</protein>
<dbReference type="InterPro" id="IPR010285">
    <property type="entry name" value="DNA_helicase_pif1-like_DEAD"/>
</dbReference>
<accession>A0A9D2HVW9</accession>
<dbReference type="GO" id="GO:0000166">
    <property type="term" value="F:nucleotide binding"/>
    <property type="evidence" value="ECO:0007669"/>
    <property type="project" value="InterPro"/>
</dbReference>
<dbReference type="InterPro" id="IPR044876">
    <property type="entry name" value="HRDC_dom_sf"/>
</dbReference>
<dbReference type="AlphaFoldDB" id="A0A9D2HVW9"/>
<proteinExistence type="predicted"/>
<organism evidence="3 4">
    <name type="scientific">Candidatus Bacteroides avicola</name>
    <dbReference type="NCBI Taxonomy" id="2838468"/>
    <lineage>
        <taxon>Bacteria</taxon>
        <taxon>Pseudomonadati</taxon>
        <taxon>Bacteroidota</taxon>
        <taxon>Bacteroidia</taxon>
        <taxon>Bacteroidales</taxon>
        <taxon>Bacteroidaceae</taxon>
        <taxon>Bacteroides</taxon>
    </lineage>
</organism>
<dbReference type="GO" id="GO:0003678">
    <property type="term" value="F:DNA helicase activity"/>
    <property type="evidence" value="ECO:0007669"/>
    <property type="project" value="InterPro"/>
</dbReference>
<dbReference type="SUPFAM" id="SSF47819">
    <property type="entry name" value="HRDC-like"/>
    <property type="match status" value="1"/>
</dbReference>
<dbReference type="InterPro" id="IPR010997">
    <property type="entry name" value="HRDC-like_sf"/>
</dbReference>
<dbReference type="SUPFAM" id="SSF52540">
    <property type="entry name" value="P-loop containing nucleoside triphosphate hydrolases"/>
    <property type="match status" value="2"/>
</dbReference>
<dbReference type="PANTHER" id="PTHR47642">
    <property type="entry name" value="ATP-DEPENDENT DNA HELICASE"/>
    <property type="match status" value="1"/>
</dbReference>
<evidence type="ECO:0000256" key="1">
    <source>
        <dbReference type="SAM" id="MobiDB-lite"/>
    </source>
</evidence>
<dbReference type="GO" id="GO:0003676">
    <property type="term" value="F:nucleic acid binding"/>
    <property type="evidence" value="ECO:0007669"/>
    <property type="project" value="InterPro"/>
</dbReference>
<comment type="caution">
    <text evidence="3">The sequence shown here is derived from an EMBL/GenBank/DDBJ whole genome shotgun (WGS) entry which is preliminary data.</text>
</comment>
<dbReference type="GO" id="GO:0006281">
    <property type="term" value="P:DNA repair"/>
    <property type="evidence" value="ECO:0007669"/>
    <property type="project" value="InterPro"/>
</dbReference>
<gene>
    <name evidence="3" type="ORF">H9950_07065</name>
</gene>
<dbReference type="InterPro" id="IPR003593">
    <property type="entry name" value="AAA+_ATPase"/>
</dbReference>
<dbReference type="GO" id="GO:0000723">
    <property type="term" value="P:telomere maintenance"/>
    <property type="evidence" value="ECO:0007669"/>
    <property type="project" value="InterPro"/>
</dbReference>
<dbReference type="EMBL" id="DWZI01000037">
    <property type="protein sequence ID" value="HJA85935.1"/>
    <property type="molecule type" value="Genomic_DNA"/>
</dbReference>
<dbReference type="InterPro" id="IPR002121">
    <property type="entry name" value="HRDC_dom"/>
</dbReference>
<feature type="domain" description="HRDC" evidence="2">
    <location>
        <begin position="651"/>
        <end position="731"/>
    </location>
</feature>
<evidence type="ECO:0000313" key="4">
    <source>
        <dbReference type="Proteomes" id="UP000823862"/>
    </source>
</evidence>
<dbReference type="SMART" id="SM00382">
    <property type="entry name" value="AAA"/>
    <property type="match status" value="1"/>
</dbReference>
<dbReference type="Gene3D" id="1.10.150.80">
    <property type="entry name" value="HRDC domain"/>
    <property type="match status" value="1"/>
</dbReference>
<feature type="region of interest" description="Disordered" evidence="1">
    <location>
        <begin position="619"/>
        <end position="645"/>
    </location>
</feature>
<dbReference type="PANTHER" id="PTHR47642:SF7">
    <property type="entry name" value="ATP-DEPENDENT DNA HELICASE PIF1"/>
    <property type="match status" value="1"/>
</dbReference>
<dbReference type="CDD" id="cd18809">
    <property type="entry name" value="SF1_C_RecD"/>
    <property type="match status" value="1"/>
</dbReference>
<dbReference type="PROSITE" id="PS50967">
    <property type="entry name" value="HRDC"/>
    <property type="match status" value="1"/>
</dbReference>